<gene>
    <name evidence="11" type="ORF">RB653_000197</name>
</gene>
<proteinExistence type="predicted"/>
<keyword evidence="3 8" id="KW-0812">Transmembrane</keyword>
<feature type="domain" description="Sodium/calcium exchanger membrane region" evidence="10">
    <location>
        <begin position="4"/>
        <end position="146"/>
    </location>
</feature>
<feature type="chain" id="PRO_5042941049" description="Sodium/calcium exchanger membrane region domain-containing protein" evidence="9">
    <location>
        <begin position="23"/>
        <end position="362"/>
    </location>
</feature>
<feature type="compositionally biased region" description="Acidic residues" evidence="7">
    <location>
        <begin position="177"/>
        <end position="189"/>
    </location>
</feature>
<evidence type="ECO:0000256" key="6">
    <source>
        <dbReference type="ARBA" id="ARBA00023136"/>
    </source>
</evidence>
<accession>A0AAN7TUW9</accession>
<dbReference type="InterPro" id="IPR004837">
    <property type="entry name" value="NaCa_Exmemb"/>
</dbReference>
<feature type="transmembrane region" description="Helical" evidence="8">
    <location>
        <begin position="327"/>
        <end position="345"/>
    </location>
</feature>
<feature type="domain" description="Sodium/calcium exchanger membrane region" evidence="10">
    <location>
        <begin position="196"/>
        <end position="343"/>
    </location>
</feature>
<dbReference type="GO" id="GO:0012505">
    <property type="term" value="C:endomembrane system"/>
    <property type="evidence" value="ECO:0007669"/>
    <property type="project" value="UniProtKB-SubCell"/>
</dbReference>
<evidence type="ECO:0000256" key="3">
    <source>
        <dbReference type="ARBA" id="ARBA00022692"/>
    </source>
</evidence>
<sequence>MTPVITAFLSFAFLCFASWCVGEGGEILGKKYDASIIGGLIIAWLNTAPEAIFFITALTSDNTRFAVGAVSGSSIVVCTVALGCCIVLGTRNRKGGTVQLQPPVRKQCLILLLSLLIPLFLSLVGYNVFFGIFGIVYYLIFIGYSLFHKLPEDEKKEDRDIEMGGGVDITKNGATTDSDDEKDDEDDEHDEPLYKGVFYLFLGGLLICYFSKPFIDSIVSLASSWDINPILLAFFLAPIASEMPEILESISLSRKGNSQSINIAFSNLIGGTITKTTLLMGIFCFFGVVKGFEWESPTYSLCLLLLTICAAAASGIGYFVNKIKQQHGFILFGIFLLAGIIQYKYNINIDEGNIPPIVDPIA</sequence>
<dbReference type="GO" id="GO:0005774">
    <property type="term" value="C:vacuolar membrane"/>
    <property type="evidence" value="ECO:0007669"/>
    <property type="project" value="UniProtKB-ARBA"/>
</dbReference>
<feature type="region of interest" description="Disordered" evidence="7">
    <location>
        <begin position="158"/>
        <end position="189"/>
    </location>
</feature>
<keyword evidence="2" id="KW-0813">Transport</keyword>
<feature type="signal peptide" evidence="9">
    <location>
        <begin position="1"/>
        <end position="22"/>
    </location>
</feature>
<dbReference type="PANTHER" id="PTHR31503">
    <property type="entry name" value="VACUOLAR CALCIUM ION TRANSPORTER"/>
    <property type="match status" value="1"/>
</dbReference>
<evidence type="ECO:0000313" key="12">
    <source>
        <dbReference type="Proteomes" id="UP001344447"/>
    </source>
</evidence>
<comment type="subcellular location">
    <subcellularLocation>
        <location evidence="1">Endomembrane system</location>
        <topology evidence="1">Multi-pass membrane protein</topology>
    </subcellularLocation>
</comment>
<dbReference type="AlphaFoldDB" id="A0AAN7TUW9"/>
<evidence type="ECO:0000256" key="1">
    <source>
        <dbReference type="ARBA" id="ARBA00004127"/>
    </source>
</evidence>
<evidence type="ECO:0000256" key="5">
    <source>
        <dbReference type="ARBA" id="ARBA00023065"/>
    </source>
</evidence>
<keyword evidence="9" id="KW-0732">Signal</keyword>
<organism evidence="11 12">
    <name type="scientific">Dictyostelium firmibasis</name>
    <dbReference type="NCBI Taxonomy" id="79012"/>
    <lineage>
        <taxon>Eukaryota</taxon>
        <taxon>Amoebozoa</taxon>
        <taxon>Evosea</taxon>
        <taxon>Eumycetozoa</taxon>
        <taxon>Dictyostelia</taxon>
        <taxon>Dictyosteliales</taxon>
        <taxon>Dictyosteliaceae</taxon>
        <taxon>Dictyostelium</taxon>
    </lineage>
</organism>
<name>A0AAN7TUW9_9MYCE</name>
<protein>
    <recommendedName>
        <fullName evidence="10">Sodium/calcium exchanger membrane region domain-containing protein</fullName>
    </recommendedName>
</protein>
<dbReference type="EMBL" id="JAVFKY010000002">
    <property type="protein sequence ID" value="KAK5580184.1"/>
    <property type="molecule type" value="Genomic_DNA"/>
</dbReference>
<dbReference type="InterPro" id="IPR004713">
    <property type="entry name" value="CaH_exchang"/>
</dbReference>
<feature type="transmembrane region" description="Helical" evidence="8">
    <location>
        <begin position="109"/>
        <end position="140"/>
    </location>
</feature>
<evidence type="ECO:0000256" key="4">
    <source>
        <dbReference type="ARBA" id="ARBA00022989"/>
    </source>
</evidence>
<dbReference type="Gene3D" id="1.20.1420.30">
    <property type="entry name" value="NCX, central ion-binding region"/>
    <property type="match status" value="1"/>
</dbReference>
<feature type="transmembrane region" description="Helical" evidence="8">
    <location>
        <begin position="197"/>
        <end position="215"/>
    </location>
</feature>
<dbReference type="GO" id="GO:0015369">
    <property type="term" value="F:calcium:proton antiporter activity"/>
    <property type="evidence" value="ECO:0007669"/>
    <property type="project" value="UniProtKB-ARBA"/>
</dbReference>
<keyword evidence="4 8" id="KW-1133">Transmembrane helix</keyword>
<dbReference type="Proteomes" id="UP001344447">
    <property type="component" value="Unassembled WGS sequence"/>
</dbReference>
<dbReference type="Pfam" id="PF01699">
    <property type="entry name" value="Na_Ca_ex"/>
    <property type="match status" value="2"/>
</dbReference>
<keyword evidence="6 8" id="KW-0472">Membrane</keyword>
<dbReference type="GO" id="GO:0006874">
    <property type="term" value="P:intracellular calcium ion homeostasis"/>
    <property type="evidence" value="ECO:0007669"/>
    <property type="project" value="TreeGrafter"/>
</dbReference>
<reference evidence="11 12" key="1">
    <citation type="submission" date="2023-11" db="EMBL/GenBank/DDBJ databases">
        <title>Dfirmibasis_genome.</title>
        <authorList>
            <person name="Edelbroek B."/>
            <person name="Kjellin J."/>
            <person name="Jerlstrom-Hultqvist J."/>
            <person name="Soderbom F."/>
        </authorList>
    </citation>
    <scope>NUCLEOTIDE SEQUENCE [LARGE SCALE GENOMIC DNA]</scope>
    <source>
        <strain evidence="11 12">TNS-C-14</strain>
    </source>
</reference>
<feature type="transmembrane region" description="Helical" evidence="8">
    <location>
        <begin position="65"/>
        <end position="89"/>
    </location>
</feature>
<evidence type="ECO:0000256" key="7">
    <source>
        <dbReference type="SAM" id="MobiDB-lite"/>
    </source>
</evidence>
<comment type="caution">
    <text evidence="11">The sequence shown here is derived from an EMBL/GenBank/DDBJ whole genome shotgun (WGS) entry which is preliminary data.</text>
</comment>
<keyword evidence="5" id="KW-0406">Ion transport</keyword>
<evidence type="ECO:0000256" key="8">
    <source>
        <dbReference type="SAM" id="Phobius"/>
    </source>
</evidence>
<evidence type="ECO:0000256" key="9">
    <source>
        <dbReference type="SAM" id="SignalP"/>
    </source>
</evidence>
<keyword evidence="12" id="KW-1185">Reference proteome</keyword>
<dbReference type="PANTHER" id="PTHR31503:SF74">
    <property type="entry name" value="SODIUM_CALCIUM EXCHANGER MEMBRANE REGION DOMAIN-CONTAINING PROTEIN"/>
    <property type="match status" value="1"/>
</dbReference>
<evidence type="ECO:0000313" key="11">
    <source>
        <dbReference type="EMBL" id="KAK5580184.1"/>
    </source>
</evidence>
<dbReference type="InterPro" id="IPR044880">
    <property type="entry name" value="NCX_ion-bd_dom_sf"/>
</dbReference>
<feature type="transmembrane region" description="Helical" evidence="8">
    <location>
        <begin position="298"/>
        <end position="320"/>
    </location>
</feature>
<evidence type="ECO:0000256" key="2">
    <source>
        <dbReference type="ARBA" id="ARBA00022448"/>
    </source>
</evidence>
<evidence type="ECO:0000259" key="10">
    <source>
        <dbReference type="Pfam" id="PF01699"/>
    </source>
</evidence>
<feature type="transmembrane region" description="Helical" evidence="8">
    <location>
        <begin position="36"/>
        <end position="58"/>
    </location>
</feature>
<feature type="transmembrane region" description="Helical" evidence="8">
    <location>
        <begin position="268"/>
        <end position="292"/>
    </location>
</feature>